<gene>
    <name evidence="1" type="ORF">CALMAC_LOCUS16278</name>
</gene>
<feature type="non-terminal residue" evidence="1">
    <location>
        <position position="60"/>
    </location>
</feature>
<name>A0A653DBY0_CALMS</name>
<dbReference type="OrthoDB" id="6791380at2759"/>
<reference evidence="1 2" key="1">
    <citation type="submission" date="2019-01" db="EMBL/GenBank/DDBJ databases">
        <authorList>
            <person name="Sayadi A."/>
        </authorList>
    </citation>
    <scope>NUCLEOTIDE SEQUENCE [LARGE SCALE GENOMIC DNA]</scope>
</reference>
<accession>A0A653DBY0</accession>
<sequence length="60" mass="7088">MQPSDRRHAVTSATSGNTTRWIIFYFQSDRLKEFNSQLFDNYVIEKCKIGNLTTFSTKMY</sequence>
<dbReference type="EMBL" id="CAACVG010011274">
    <property type="protein sequence ID" value="VEN57705.1"/>
    <property type="molecule type" value="Genomic_DNA"/>
</dbReference>
<protein>
    <submittedName>
        <fullName evidence="1">Uncharacterized protein</fullName>
    </submittedName>
</protein>
<dbReference type="Proteomes" id="UP000410492">
    <property type="component" value="Unassembled WGS sequence"/>
</dbReference>
<keyword evidence="2" id="KW-1185">Reference proteome</keyword>
<organism evidence="1 2">
    <name type="scientific">Callosobruchus maculatus</name>
    <name type="common">Southern cowpea weevil</name>
    <name type="synonym">Pulse bruchid</name>
    <dbReference type="NCBI Taxonomy" id="64391"/>
    <lineage>
        <taxon>Eukaryota</taxon>
        <taxon>Metazoa</taxon>
        <taxon>Ecdysozoa</taxon>
        <taxon>Arthropoda</taxon>
        <taxon>Hexapoda</taxon>
        <taxon>Insecta</taxon>
        <taxon>Pterygota</taxon>
        <taxon>Neoptera</taxon>
        <taxon>Endopterygota</taxon>
        <taxon>Coleoptera</taxon>
        <taxon>Polyphaga</taxon>
        <taxon>Cucujiformia</taxon>
        <taxon>Chrysomeloidea</taxon>
        <taxon>Chrysomelidae</taxon>
        <taxon>Bruchinae</taxon>
        <taxon>Bruchini</taxon>
        <taxon>Callosobruchus</taxon>
    </lineage>
</organism>
<evidence type="ECO:0000313" key="1">
    <source>
        <dbReference type="EMBL" id="VEN57705.1"/>
    </source>
</evidence>
<proteinExistence type="predicted"/>
<dbReference type="AlphaFoldDB" id="A0A653DBY0"/>
<evidence type="ECO:0000313" key="2">
    <source>
        <dbReference type="Proteomes" id="UP000410492"/>
    </source>
</evidence>